<keyword evidence="3" id="KW-0238">DNA-binding</keyword>
<evidence type="ECO:0000256" key="1">
    <source>
        <dbReference type="ARBA" id="ARBA00008857"/>
    </source>
</evidence>
<keyword evidence="2" id="KW-0229">DNA integration</keyword>
<organism evidence="6 7">
    <name type="scientific">Thiorhodococcus minor</name>
    <dbReference type="NCBI Taxonomy" id="57489"/>
    <lineage>
        <taxon>Bacteria</taxon>
        <taxon>Pseudomonadati</taxon>
        <taxon>Pseudomonadota</taxon>
        <taxon>Gammaproteobacteria</taxon>
        <taxon>Chromatiales</taxon>
        <taxon>Chromatiaceae</taxon>
        <taxon>Thiorhodococcus</taxon>
    </lineage>
</organism>
<feature type="domain" description="Tyr recombinase" evidence="5">
    <location>
        <begin position="25"/>
        <end position="210"/>
    </location>
</feature>
<feature type="non-terminal residue" evidence="6">
    <location>
        <position position="1"/>
    </location>
</feature>
<dbReference type="InterPro" id="IPR011010">
    <property type="entry name" value="DNA_brk_join_enz"/>
</dbReference>
<dbReference type="RefSeq" id="WP_164450727.1">
    <property type="nucleotide sequence ID" value="NZ_JAAIJQ010000004.1"/>
</dbReference>
<dbReference type="SUPFAM" id="SSF56349">
    <property type="entry name" value="DNA breaking-rejoining enzymes"/>
    <property type="match status" value="1"/>
</dbReference>
<dbReference type="PROSITE" id="PS51898">
    <property type="entry name" value="TYR_RECOMBINASE"/>
    <property type="match status" value="1"/>
</dbReference>
<comment type="caution">
    <text evidence="6">The sequence shown here is derived from an EMBL/GenBank/DDBJ whole genome shotgun (WGS) entry which is preliminary data.</text>
</comment>
<dbReference type="Proteomes" id="UP000483379">
    <property type="component" value="Unassembled WGS sequence"/>
</dbReference>
<evidence type="ECO:0000313" key="6">
    <source>
        <dbReference type="EMBL" id="NEV60675.1"/>
    </source>
</evidence>
<dbReference type="InterPro" id="IPR013762">
    <property type="entry name" value="Integrase-like_cat_sf"/>
</dbReference>
<dbReference type="Gene3D" id="1.10.443.10">
    <property type="entry name" value="Intergrase catalytic core"/>
    <property type="match status" value="1"/>
</dbReference>
<evidence type="ECO:0000256" key="4">
    <source>
        <dbReference type="ARBA" id="ARBA00023172"/>
    </source>
</evidence>
<gene>
    <name evidence="6" type="ORF">G3446_01995</name>
</gene>
<reference evidence="6 7" key="1">
    <citation type="submission" date="2020-02" db="EMBL/GenBank/DDBJ databases">
        <title>Genome sequences of Thiorhodococcus mannitoliphagus and Thiorhodococcus minor, purple sulfur photosynthetic bacteria in the gammaproteobacterial family, Chromatiaceae.</title>
        <authorList>
            <person name="Aviles F.A."/>
            <person name="Meyer T.E."/>
            <person name="Kyndt J.A."/>
        </authorList>
    </citation>
    <scope>NUCLEOTIDE SEQUENCE [LARGE SCALE GENOMIC DNA]</scope>
    <source>
        <strain evidence="6 7">DSM 11518</strain>
    </source>
</reference>
<name>A0A6M0JX11_9GAMM</name>
<dbReference type="PANTHER" id="PTHR30349:SF41">
    <property type="entry name" value="INTEGRASE_RECOMBINASE PROTEIN MJ0367-RELATED"/>
    <property type="match status" value="1"/>
</dbReference>
<dbReference type="Pfam" id="PF00589">
    <property type="entry name" value="Phage_integrase"/>
    <property type="match status" value="1"/>
</dbReference>
<proteinExistence type="inferred from homology"/>
<dbReference type="PANTHER" id="PTHR30349">
    <property type="entry name" value="PHAGE INTEGRASE-RELATED"/>
    <property type="match status" value="1"/>
</dbReference>
<evidence type="ECO:0000259" key="5">
    <source>
        <dbReference type="PROSITE" id="PS51898"/>
    </source>
</evidence>
<comment type="similarity">
    <text evidence="1">Belongs to the 'phage' integrase family.</text>
</comment>
<keyword evidence="4" id="KW-0233">DNA recombination</keyword>
<dbReference type="InterPro" id="IPR002104">
    <property type="entry name" value="Integrase_catalytic"/>
</dbReference>
<accession>A0A6M0JX11</accession>
<sequence>ALEVPEHSGLIERVLAIPSKRYERAPIAYLTRVESEALLAAPDLSTWLGRRDRTLLLVALQTGLRVSELIGLRWQDVTLQTSAHVRCLGKGRKQRCTPLRPEAASALRAWQREQAQGSSAIVFPSTRGGALSRDAVADLLKKHLAQARQQCPSLVEKDITPHGLRHSAAMALLHSGVDCAVIAMWLGHESMDTTQIYLHASLELKQQALDRTTPLSEARGRYRPDDDLLAFLKSR</sequence>
<dbReference type="GO" id="GO:0015074">
    <property type="term" value="P:DNA integration"/>
    <property type="evidence" value="ECO:0007669"/>
    <property type="project" value="UniProtKB-KW"/>
</dbReference>
<evidence type="ECO:0000256" key="3">
    <source>
        <dbReference type="ARBA" id="ARBA00023125"/>
    </source>
</evidence>
<evidence type="ECO:0000256" key="2">
    <source>
        <dbReference type="ARBA" id="ARBA00022908"/>
    </source>
</evidence>
<keyword evidence="7" id="KW-1185">Reference proteome</keyword>
<dbReference type="GO" id="GO:0006310">
    <property type="term" value="P:DNA recombination"/>
    <property type="evidence" value="ECO:0007669"/>
    <property type="project" value="UniProtKB-KW"/>
</dbReference>
<dbReference type="GO" id="GO:0003677">
    <property type="term" value="F:DNA binding"/>
    <property type="evidence" value="ECO:0007669"/>
    <property type="project" value="UniProtKB-KW"/>
</dbReference>
<dbReference type="InterPro" id="IPR050090">
    <property type="entry name" value="Tyrosine_recombinase_XerCD"/>
</dbReference>
<dbReference type="EMBL" id="JAAIJQ010000004">
    <property type="protein sequence ID" value="NEV60675.1"/>
    <property type="molecule type" value="Genomic_DNA"/>
</dbReference>
<dbReference type="AlphaFoldDB" id="A0A6M0JX11"/>
<evidence type="ECO:0000313" key="7">
    <source>
        <dbReference type="Proteomes" id="UP000483379"/>
    </source>
</evidence>
<protein>
    <submittedName>
        <fullName evidence="6">Tyrosine-type recombinase/integrase</fullName>
    </submittedName>
</protein>